<accession>A0A836CM59</accession>
<dbReference type="AlphaFoldDB" id="A0A836CM59"/>
<organism evidence="1 2">
    <name type="scientific">Tribonema minus</name>
    <dbReference type="NCBI Taxonomy" id="303371"/>
    <lineage>
        <taxon>Eukaryota</taxon>
        <taxon>Sar</taxon>
        <taxon>Stramenopiles</taxon>
        <taxon>Ochrophyta</taxon>
        <taxon>PX clade</taxon>
        <taxon>Xanthophyceae</taxon>
        <taxon>Tribonematales</taxon>
        <taxon>Tribonemataceae</taxon>
        <taxon>Tribonema</taxon>
    </lineage>
</organism>
<comment type="caution">
    <text evidence="1">The sequence shown here is derived from an EMBL/GenBank/DDBJ whole genome shotgun (WGS) entry which is preliminary data.</text>
</comment>
<gene>
    <name evidence="1" type="ORF">JKP88DRAFT_251343</name>
</gene>
<dbReference type="Proteomes" id="UP000664859">
    <property type="component" value="Unassembled WGS sequence"/>
</dbReference>
<dbReference type="EMBL" id="JAFCMP010000016">
    <property type="protein sequence ID" value="KAG5191665.1"/>
    <property type="molecule type" value="Genomic_DNA"/>
</dbReference>
<name>A0A836CM59_9STRA</name>
<proteinExistence type="predicted"/>
<protein>
    <submittedName>
        <fullName evidence="1">Uncharacterized protein</fullName>
    </submittedName>
</protein>
<sequence length="130" mass="13974">MGSTRSHAKEKAAPMPADLRQQLCKGVKAMRSNTFVVKFKPLTALPALALGGGAGGSAAATGGDTDGLLSLGPLDYCRHFLEASEHMDLEWSSRRHVAQSTSRIIYHAHCPQENTLHPRCCTCKTSARQV</sequence>
<reference evidence="1" key="1">
    <citation type="submission" date="2021-02" db="EMBL/GenBank/DDBJ databases">
        <title>First Annotated Genome of the Yellow-green Alga Tribonema minus.</title>
        <authorList>
            <person name="Mahan K.M."/>
        </authorList>
    </citation>
    <scope>NUCLEOTIDE SEQUENCE</scope>
    <source>
        <strain evidence="1">UTEX B ZZ1240</strain>
    </source>
</reference>
<evidence type="ECO:0000313" key="2">
    <source>
        <dbReference type="Proteomes" id="UP000664859"/>
    </source>
</evidence>
<keyword evidence="2" id="KW-1185">Reference proteome</keyword>
<evidence type="ECO:0000313" key="1">
    <source>
        <dbReference type="EMBL" id="KAG5191665.1"/>
    </source>
</evidence>